<accession>A0A392TD37</accession>
<feature type="region of interest" description="Disordered" evidence="1">
    <location>
        <begin position="1"/>
        <end position="21"/>
    </location>
</feature>
<protein>
    <submittedName>
        <fullName evidence="2">Uncharacterized protein</fullName>
    </submittedName>
</protein>
<dbReference type="Proteomes" id="UP000265520">
    <property type="component" value="Unassembled WGS sequence"/>
</dbReference>
<proteinExistence type="predicted"/>
<dbReference type="AlphaFoldDB" id="A0A392TD37"/>
<evidence type="ECO:0000256" key="1">
    <source>
        <dbReference type="SAM" id="MobiDB-lite"/>
    </source>
</evidence>
<feature type="non-terminal residue" evidence="2">
    <location>
        <position position="48"/>
    </location>
</feature>
<name>A0A392TD37_9FABA</name>
<reference evidence="2 3" key="1">
    <citation type="journal article" date="2018" name="Front. Plant Sci.">
        <title>Red Clover (Trifolium pratense) and Zigzag Clover (T. medium) - A Picture of Genomic Similarities and Differences.</title>
        <authorList>
            <person name="Dluhosova J."/>
            <person name="Istvanek J."/>
            <person name="Nedelnik J."/>
            <person name="Repkova J."/>
        </authorList>
    </citation>
    <scope>NUCLEOTIDE SEQUENCE [LARGE SCALE GENOMIC DNA]</scope>
    <source>
        <strain evidence="3">cv. 10/8</strain>
        <tissue evidence="2">Leaf</tissue>
    </source>
</reference>
<evidence type="ECO:0000313" key="2">
    <source>
        <dbReference type="EMBL" id="MCI57855.1"/>
    </source>
</evidence>
<dbReference type="EMBL" id="LXQA010536265">
    <property type="protein sequence ID" value="MCI57855.1"/>
    <property type="molecule type" value="Genomic_DNA"/>
</dbReference>
<comment type="caution">
    <text evidence="2">The sequence shown here is derived from an EMBL/GenBank/DDBJ whole genome shotgun (WGS) entry which is preliminary data.</text>
</comment>
<sequence length="48" mass="5380">MVRPEFEAEPGPGSLMSPGDANSRQARCCLLISPDFASRRETFWTFFA</sequence>
<evidence type="ECO:0000313" key="3">
    <source>
        <dbReference type="Proteomes" id="UP000265520"/>
    </source>
</evidence>
<keyword evidence="3" id="KW-1185">Reference proteome</keyword>
<organism evidence="2 3">
    <name type="scientific">Trifolium medium</name>
    <dbReference type="NCBI Taxonomy" id="97028"/>
    <lineage>
        <taxon>Eukaryota</taxon>
        <taxon>Viridiplantae</taxon>
        <taxon>Streptophyta</taxon>
        <taxon>Embryophyta</taxon>
        <taxon>Tracheophyta</taxon>
        <taxon>Spermatophyta</taxon>
        <taxon>Magnoliopsida</taxon>
        <taxon>eudicotyledons</taxon>
        <taxon>Gunneridae</taxon>
        <taxon>Pentapetalae</taxon>
        <taxon>rosids</taxon>
        <taxon>fabids</taxon>
        <taxon>Fabales</taxon>
        <taxon>Fabaceae</taxon>
        <taxon>Papilionoideae</taxon>
        <taxon>50 kb inversion clade</taxon>
        <taxon>NPAAA clade</taxon>
        <taxon>Hologalegina</taxon>
        <taxon>IRL clade</taxon>
        <taxon>Trifolieae</taxon>
        <taxon>Trifolium</taxon>
    </lineage>
</organism>